<reference evidence="8 9" key="1">
    <citation type="submission" date="2015-07" db="EMBL/GenBank/DDBJ databases">
        <title>Draft Genome Sequence of Malassezia furfur CBS1878 and Malassezia pachydermatis CBS1879.</title>
        <authorList>
            <person name="Triana S."/>
            <person name="Ohm R."/>
            <person name="Gonzalez A."/>
            <person name="DeCock H."/>
            <person name="Restrepo S."/>
            <person name="Celis A."/>
        </authorList>
    </citation>
    <scope>NUCLEOTIDE SEQUENCE [LARGE SCALE GENOMIC DNA]</scope>
    <source>
        <strain evidence="8 9">CBS 1879</strain>
    </source>
</reference>
<organism evidence="8 9">
    <name type="scientific">Malassezia pachydermatis</name>
    <dbReference type="NCBI Taxonomy" id="77020"/>
    <lineage>
        <taxon>Eukaryota</taxon>
        <taxon>Fungi</taxon>
        <taxon>Dikarya</taxon>
        <taxon>Basidiomycota</taxon>
        <taxon>Ustilaginomycotina</taxon>
        <taxon>Malasseziomycetes</taxon>
        <taxon>Malasseziales</taxon>
        <taxon>Malasseziaceae</taxon>
        <taxon>Malassezia</taxon>
    </lineage>
</organism>
<dbReference type="GO" id="GO:0003841">
    <property type="term" value="F:1-acylglycerol-3-phosphate O-acyltransferase activity"/>
    <property type="evidence" value="ECO:0007669"/>
    <property type="project" value="TreeGrafter"/>
</dbReference>
<protein>
    <submittedName>
        <fullName evidence="8">Endoplasmic reticulum protein</fullName>
    </submittedName>
</protein>
<dbReference type="Proteomes" id="UP000037751">
    <property type="component" value="Unassembled WGS sequence"/>
</dbReference>
<feature type="transmembrane region" description="Helical" evidence="7">
    <location>
        <begin position="218"/>
        <end position="238"/>
    </location>
</feature>
<keyword evidence="4 7" id="KW-1133">Transmembrane helix</keyword>
<keyword evidence="2" id="KW-0808">Transferase</keyword>
<evidence type="ECO:0000256" key="1">
    <source>
        <dbReference type="ARBA" id="ARBA00004141"/>
    </source>
</evidence>
<feature type="transmembrane region" description="Helical" evidence="7">
    <location>
        <begin position="415"/>
        <end position="433"/>
    </location>
</feature>
<dbReference type="GO" id="GO:0047184">
    <property type="term" value="F:1-acylglycerophosphocholine O-acyltransferase activity"/>
    <property type="evidence" value="ECO:0007669"/>
    <property type="project" value="TreeGrafter"/>
</dbReference>
<name>A0A0M8MVN0_9BASI</name>
<feature type="transmembrane region" description="Helical" evidence="7">
    <location>
        <begin position="90"/>
        <end position="108"/>
    </location>
</feature>
<dbReference type="VEuPathDB" id="FungiDB:Malapachy_2658"/>
<sequence>MLDAEFGVLGAALGLPVDYAKLATCLLVSCILSPVLLHLPSAWMRHVMNVGVSALFLIGVLRLHTGFLHLLGACLLVYTTVKYRVGGATYMPWIVFVTVMVHMLYTHCVRELNHVPLTTVEISSMHMVLVMNLSSFAWSCYDGQLRPKNAVLDQQQSAAAITEMPSLLEFLGYCFYFPGVLVGPSTRFRDYQRWANGTLYQPLRHVPSGRWIEALRELLVAVISLVLMTSLGGFYDYLRLPNTADVLYSWPWWQRILFLQVCGIVARFRYFGVWSLSNSACILSGLAYNGMDLATNKARWDRCKNVYVVRIETSHNWKEVLDAWNANTNIWLREAVYKRLAGNKKPGFGSVLGTFLASAIWHGIAPGYYLSFVLGAMCQWLARLLRKSVRPIFFANPRSPDPTLRTMSQYSFAQIVYSLLSSVITLTSVNYAAMPFLTLGLWESIQACRAVYWHYHIIVASGLLAFQLGLGKLLRPYHQRPPPSKKQH</sequence>
<evidence type="ECO:0000256" key="3">
    <source>
        <dbReference type="ARBA" id="ARBA00022692"/>
    </source>
</evidence>
<dbReference type="STRING" id="77020.A0A0M8MVN0"/>
<dbReference type="InterPro" id="IPR004299">
    <property type="entry name" value="MBOAT_fam"/>
</dbReference>
<accession>A0A0M8MVN0</accession>
<evidence type="ECO:0000256" key="2">
    <source>
        <dbReference type="ARBA" id="ARBA00022679"/>
    </source>
</evidence>
<dbReference type="GeneID" id="28729021"/>
<evidence type="ECO:0000256" key="5">
    <source>
        <dbReference type="ARBA" id="ARBA00023136"/>
    </source>
</evidence>
<evidence type="ECO:0000256" key="4">
    <source>
        <dbReference type="ARBA" id="ARBA00022989"/>
    </source>
</evidence>
<evidence type="ECO:0000256" key="6">
    <source>
        <dbReference type="ARBA" id="ARBA00023315"/>
    </source>
</evidence>
<feature type="transmembrane region" description="Helical" evidence="7">
    <location>
        <begin position="346"/>
        <end position="362"/>
    </location>
</feature>
<keyword evidence="5 7" id="KW-0472">Membrane</keyword>
<dbReference type="GO" id="GO:0016020">
    <property type="term" value="C:membrane"/>
    <property type="evidence" value="ECO:0007669"/>
    <property type="project" value="UniProtKB-SubCell"/>
</dbReference>
<dbReference type="Pfam" id="PF03062">
    <property type="entry name" value="MBOAT"/>
    <property type="match status" value="1"/>
</dbReference>
<dbReference type="GO" id="GO:0046474">
    <property type="term" value="P:glycerophospholipid biosynthetic process"/>
    <property type="evidence" value="ECO:0007669"/>
    <property type="project" value="TreeGrafter"/>
</dbReference>
<feature type="transmembrane region" description="Helical" evidence="7">
    <location>
        <begin position="453"/>
        <end position="474"/>
    </location>
</feature>
<feature type="transmembrane region" description="Helical" evidence="7">
    <location>
        <begin position="20"/>
        <end position="39"/>
    </location>
</feature>
<keyword evidence="3 7" id="KW-0812">Transmembrane</keyword>
<gene>
    <name evidence="8" type="ORF">Malapachy_2658</name>
</gene>
<evidence type="ECO:0000313" key="9">
    <source>
        <dbReference type="Proteomes" id="UP000037751"/>
    </source>
</evidence>
<dbReference type="PANTHER" id="PTHR13906">
    <property type="entry name" value="PORCUPINE"/>
    <property type="match status" value="1"/>
</dbReference>
<dbReference type="GO" id="GO:0030258">
    <property type="term" value="P:lipid modification"/>
    <property type="evidence" value="ECO:0007669"/>
    <property type="project" value="TreeGrafter"/>
</dbReference>
<feature type="transmembrane region" description="Helical" evidence="7">
    <location>
        <begin position="51"/>
        <end position="78"/>
    </location>
</feature>
<dbReference type="EMBL" id="LGAV01000002">
    <property type="protein sequence ID" value="KOS15234.1"/>
    <property type="molecule type" value="Genomic_DNA"/>
</dbReference>
<comment type="caution">
    <text evidence="8">The sequence shown here is derived from an EMBL/GenBank/DDBJ whole genome shotgun (WGS) entry which is preliminary data.</text>
</comment>
<dbReference type="InterPro" id="IPR049941">
    <property type="entry name" value="LPLAT_7/PORCN-like"/>
</dbReference>
<keyword evidence="6" id="KW-0012">Acyltransferase</keyword>
<dbReference type="OrthoDB" id="286734at2759"/>
<comment type="subcellular location">
    <subcellularLocation>
        <location evidence="1">Membrane</location>
        <topology evidence="1">Multi-pass membrane protein</topology>
    </subcellularLocation>
</comment>
<proteinExistence type="predicted"/>
<dbReference type="AlphaFoldDB" id="A0A0M8MVN0"/>
<dbReference type="RefSeq" id="XP_017992866.1">
    <property type="nucleotide sequence ID" value="XM_018137146.1"/>
</dbReference>
<dbReference type="PANTHER" id="PTHR13906:SF4">
    <property type="entry name" value="LYSOPHOSPHOLIPID ACYLTRANSFERASE 6"/>
    <property type="match status" value="1"/>
</dbReference>
<dbReference type="GO" id="GO:0005783">
    <property type="term" value="C:endoplasmic reticulum"/>
    <property type="evidence" value="ECO:0007669"/>
    <property type="project" value="TreeGrafter"/>
</dbReference>
<keyword evidence="9" id="KW-1185">Reference proteome</keyword>
<evidence type="ECO:0000313" key="8">
    <source>
        <dbReference type="EMBL" id="KOS15234.1"/>
    </source>
</evidence>
<evidence type="ECO:0000256" key="7">
    <source>
        <dbReference type="SAM" id="Phobius"/>
    </source>
</evidence>